<dbReference type="OrthoDB" id="7128572at2759"/>
<keyword evidence="2" id="KW-0813">Transport</keyword>
<evidence type="ECO:0000256" key="5">
    <source>
        <dbReference type="SAM" id="MobiDB-lite"/>
    </source>
</evidence>
<dbReference type="InterPro" id="IPR011115">
    <property type="entry name" value="SecA_DEAD"/>
</dbReference>
<evidence type="ECO:0000256" key="4">
    <source>
        <dbReference type="SAM" id="Coils"/>
    </source>
</evidence>
<name>A0A814SDL7_9BILA</name>
<dbReference type="InterPro" id="IPR001650">
    <property type="entry name" value="Helicase_C-like"/>
</dbReference>
<evidence type="ECO:0000259" key="7">
    <source>
        <dbReference type="PROSITE" id="PS51194"/>
    </source>
</evidence>
<evidence type="ECO:0000256" key="1">
    <source>
        <dbReference type="ARBA" id="ARBA00022490"/>
    </source>
</evidence>
<evidence type="ECO:0000313" key="10">
    <source>
        <dbReference type="EMBL" id="CAF1318760.1"/>
    </source>
</evidence>
<gene>
    <name evidence="9" type="ORF">BJG266_LOCUS23862</name>
    <name evidence="10" type="ORF">QVE165_LOCUS32217</name>
</gene>
<feature type="coiled-coil region" evidence="4">
    <location>
        <begin position="5482"/>
        <end position="5509"/>
    </location>
</feature>
<feature type="domain" description="Helicase ATP-binding" evidence="6">
    <location>
        <begin position="4024"/>
        <end position="4182"/>
    </location>
</feature>
<dbReference type="SMART" id="SM00957">
    <property type="entry name" value="SecA_DEAD"/>
    <property type="match status" value="1"/>
</dbReference>
<evidence type="ECO:0000256" key="2">
    <source>
        <dbReference type="ARBA" id="ARBA00022927"/>
    </source>
</evidence>
<dbReference type="Pfam" id="PF07517">
    <property type="entry name" value="SecA_DEAD"/>
    <property type="match status" value="1"/>
</dbReference>
<reference evidence="9" key="1">
    <citation type="submission" date="2021-02" db="EMBL/GenBank/DDBJ databases">
        <authorList>
            <person name="Nowell W R."/>
        </authorList>
    </citation>
    <scope>NUCLEOTIDE SEQUENCE</scope>
</reference>
<feature type="region of interest" description="Disordered" evidence="5">
    <location>
        <begin position="434"/>
        <end position="458"/>
    </location>
</feature>
<feature type="coiled-coil region" evidence="4">
    <location>
        <begin position="3895"/>
        <end position="3922"/>
    </location>
</feature>
<dbReference type="GO" id="GO:0016020">
    <property type="term" value="C:membrane"/>
    <property type="evidence" value="ECO:0007669"/>
    <property type="project" value="InterPro"/>
</dbReference>
<comment type="caution">
    <text evidence="9">The sequence shown here is derived from an EMBL/GenBank/DDBJ whole genome shotgun (WGS) entry which is preliminary data.</text>
</comment>
<feature type="compositionally biased region" description="Polar residues" evidence="5">
    <location>
        <begin position="1515"/>
        <end position="1526"/>
    </location>
</feature>
<proteinExistence type="predicted"/>
<sequence length="5816" mass="680718">MSSLNLDLEEIRQIVLKSNNDIKKISTKVKEQNHDESEEFDFADIKQAFQNNLQSLKNKLNSLPTSDIEDESIPVFHSTLNQLEPLLEKIRSDPIDDDVFSILRFPRYTEQSSSTIIINENSQESIPILRMDRHPLERNLESEQDTEMNHQLNFHAQLSKDLKFMEKQARQLKTIADEYYQRKLRKFFTKLQSKHDNDCESYKQRKTIYTDLKEYSKYCVELYKYCVESNQSLEQLRKDTNSNLKVTYRRKLKDDLQFRQCFHIFLVQFQKDLFHMVLSESKDYIPRSSYLIDCLKNDKYYNLYVDQEQLGLIYEFVRNIYYSASLEKLHNCISIKTPYLKLIVACTNDPIHANYYINELKEFYLVFVRDSILSLKEEDQEIIESDETVQSLFDEMKKFYEQKIKIIQNSEKVTKNLFIRQFRGTTWDEKLINDRTVSSQNTDEEESTSTQEDTADSDEHFDAENNLMNTEGSPEDSVDLFQQSEALKKKKPSLKLYLKKSIELLNKSIAIDKSLIDSSIRNNQEKSNAKDQLRRKIEFRALIYLDMANKYKFPCFEKFSCFNQSKYDFIEYDKQMTDETNVQFNKKNFIHLFRQAFAVDDISSMKLYNNVLQINPYFFEAQYQKLLKFYELNDCEISHIHETFTELVKSNKPIVDLFEALIDVKVCHDDKKNGQTSVFFNKIFKIEINDENEELYIQFSKTKYSTEIKLNKKKQLIKLLKHGQKHIIIVKTNPDKLSKLKCHLSNLDFNDLLTTASNSIEGTFAHLLRSDNPVEDLFDILIPIYLKQCHDRNNRKSLTFFDKILKIKVKNNQNKSLYLHFSKTQYSDQVKYNNEEQLINLLKYGSGGMIKMKKTSNKSSKLKYQLSNSDFEQFIRSLINRIDKQEPKFLKLIQLFKELESVNENEYQKLDETFRIILPETRFTLIKCTNNSNHCQTICEISRSIEEFESLNNPKKLSILQLKFQRAKIYRKNLYFNLEELEFFDILNYQKTNRDHNPMIYYRLSYLSKQKGDLQMSIHYINLASKKYNEKSNKKIFKEIEKFKSDLLKLENVQTDDLAFFDKNKMNLFKIFNLITKFNFQSYSYVTLGFHLFTDELINCLFYHLIEEHDVEEYLKYHDNTLTKTYRELHEESVSEEEFINKFNEKFKTNFKCFFVEEGIDSRMLTYTNNQVPIVLIKTSNFYTTIKEVNYFMFLTVLLTTYDAKSDLKSVCSIFLNNEISKNILTDAKENQNIERFIQAMIECKNMKVFNEEIIYYLKTDNYNQYCLDFWSLIADLDYNLVLTDILNDFKELFIESIEEYRTDKEKEHKSALELIDDIIEENARTQKFWNLLNKLKEEIIKSLSIYENVSSKSDKRKKLMEIIISTDEIDDKFQEIISVDCFQIDLNFTDASEEQSFYQYIKTSQESEIPFQLLSLIQDALSAPEINIQNSVIIVKGYNIFFSDIIENIQTKIPDLNIKEVQFYGTNVFIDMSLNNECWYGINLIIGSDIIDFIKDDKLNTKITINLTGKKGSDGNNAKHQPNATRESEDGLDGLPGENGQVGGNGGNIYFIVKKQLKRRENIEKLTTSGGDGGQGGNGGNGGDGQNGKIGDDATEGNGLPTLYRGYYLSRGKPGTRGGDGGQGGDAGFGGFGGHPGIVYIEENQTKINDALNPDKIESIDKSNISAEHGEHGEGGKSGVGGSDGLDVLEYRYHNFGKKKIYYGYIKITKVQWGFFTYTVEFIYEERPKKKPGISGNQGKAADQQINSGKIRRKSEDKEKSNEQQIKNQLNQLIHNNNERTNNISNNITHSIYLLQDQKEELLNERDTQVKTHQLSNSLLKKAFATAHKSFKLNMENTKSKTENNIIRTPDTNANHDNKSTIQSELSVDEHPKENIQFKTCDPIIQRLTESYNPEKDRLIKFLDENIKEKDDKIILLKRKGKHILFKIDIDSMNDSFITDRNEINQINLLHLNGTRLSTMDGDLINQDFSLLRNRYKNALYYCNSKQHAPFVLKQYLDDLKKLPKEKKSFLRTRHKLNQLNVDTFINEICLEYGNEELIKWKMTKFAQIIKSDGLQGTKDFDSFDMNNFIKQNDFPIDEVNAYETHLTNLFLNEQNLEIFKEISRILIESKLSIKRIERSQNFLTLLFNLLQSKKIFKEFKLNDCTPIYHPKNEPINMYVIEQLMYQFLQSKDKNLELLARIFNCFRKIVEKESDEILYVDTSVFVQNVKDLYEQLRGQKLEDMNKQQEGNSDEIIDLSQSNYNEKIGFIYLISGQLDNAKEMQIKNGNKIVITKNMENQYMIYFRDNQNFEVRQHLLDKEALLRKLNGLKFDTEVMLSKETDKDIYKNIYEEIESKNGFTEYSTEQIEFFNNLKEFVYEKLDLLKNKLEPNTYQYIANEINYVFDSESPDLWLCRTHFILYNLNIIIDLQAKFKNELELPTSIETLRSDLKDLLTNPVLKDIIEHLLNGKEDGIIIIFFKLLSIFDHLLIKITKKESNTSVKDQIKQIGENLCNKFQLKDDLRDKILYEIIMKNNQILKRYYFDEILNIYEEKRQHISSYIDSSPLYQNKDKCKESFQTHFQDLINNGYLTLFDYIDEIYVTSSNKLKISMTDTIYSELMQMIKIFFDKINANSEFKSFIDETVLFRNRLQNYCVILTSELNNIPEIAPILNEFKINMMTFEKCSIRRNDQDRTTQDQNEIILSKISEKEFQIVYRRLQDNKIAPFILKKDQDAELFLLMNETITIGDQTKFEKLYSMINAKNGSIYKNNIFFDEKIFIEIFINRILKHKSEFSIETLTTYFNSFEIILKNSTINFNILLSLDEFFQNLIKKESNEQFIELFNQFSLLIDKEYENLIGNLENDFANLSVGIKRKNRILNITFNYLSKCLQEKTIETIEFKKNDILNTTLEIKNILQIHKLQLSDILQCYDELNVALILAPLSCLKIYKQQLDLLNLEIRLFIEIVDCSLQTHFNQFNNELKQTKSVDHQLIFNLLKIVTENSTLILAENYQSIMKRILLNFEMTNDEFNWPMLQKIENQITKCEKIQSIRMDYRMFIVKITKFKLISKYKDELTRYEEEKKKLNDLIQKIVDLFWSNISNSDLLNKEREKTYVILNIEKLLKLCNTDFANAESILIDLQTKIRGLQKNSDKKQFTNDIHMYLNKKINSELYKFPNIILPINLDDNIKNRITYILGNNYTYEDSTAVFKEFSVLFEESIDKFDKNSSKYNEFFESFNKIFQYFSWRLLEYNPTSKQDVLNEAIERFTASMQRFKDIISSENIEQLRVEYNHFYEFENIFHLRTHDNQLQQELNMLQSDYQVKRDIIDQIKEGWLKNISNCLSVANPLITERGELYDDQIPQLFLKNIIDLQNLKSKENSEVLNGTTDNATETEVTEEGEEEEVQISTEQISNAKIPLEMKFSVLNELSCQMINKEEQWNEKKGLIEKFDLIKEKLFDEYLKTMFEQRTDRSLIFDTFKNSIQIKHIKEIITQTAVDEWNREMCDLSVDLFLVSLLKFYNFDCDNLKSRFISIEKSVKDKQTNDDDDTLTIWQTEITEKKNAMEIINYILAYSKENVDSFNLQTTLFGSIKQFINDVNSIQILKSSIDTLYFFVGYENFMRLAAVLQMKLINSSPTKLNLEKLAEISSLLSSTNNFNRAIKFLENFHLENWLLYLNYDQIENDLNMIFNRYFDQMNFNDLKIENLNRVDEFIESEFYQTKTMYDQSFENISKTLKLIKLNQKINVSDKEMFFRFLRSRFIYELKKDSNCLINFNDLQKIFLKYLTDTTIIRKIINSLTWKLDDENPINDQLIIEDIHSKTFNSLLPYLIRFWIIKQLELDKKALEDERTKIIQYFEIIKTLYSEEKMFQLIGVIQEKCKDKKIISQNVIDLLINMSNNEWLLNEDILNILRTTEINEWGKRIEDYMEKKRSIERDFRELINLMKEDRNSLNKLINDYLNSENILSDLQALISKRKEKIDFNKPVENWTIADIQEWAKKTRGNRLLLSKEAVQNTIVVVSQGINLFRKYYPRDTQILALWLFLNPDLNNTSMGCLAQISTGEGKSIIVAALAAIKALGCHRIDVMTSSNVLAIRDAKEFQSFFEMFGLQVSNNCDMFCEQGDGKQSAEEIRKLRYYNSSGPVDIIYGECSCFERDILLTEFNKNDRNQNIIGQRLSKNSVSSVIIDEVDSMLLDKANMVLYLSHNTDTLKSLERIFISIWQTINQPTLDAVRDHMIDDDLIESVTDIILDQIDQKAIEIPEYDSRNCDYINMRLFTERRMPVWIRSAFHVRDMIPNDTYIISRDKSDKSSKSEVQITVMDKDTGTEQLSTRWSNGVHQFLQLKHMRRFTPESLKAGFISNMSFFKRYQNHIVGLTGSLGSIDEQFLLNKVYQLRFFELPRFKQELFRELKGTMTTSQDTWLESIKNALDREIKSKLGSKDRRRAVLIICENVKNVLVLKEYLASSYPNAKDYKSAYEDFKIDQLNPGDIIIATNLAGRGTDLETSDKLEENGGLHVITTYLPSNIRIEMQAFGRTARKGNKGTGEYIIISQYGLSIETLKQLRNCQEKERLDSFLINDLPKIQIEEDLLQGFTDDNQLSCIGFTKLYQNIEKKLSSDRSVQYHGYQYKQFQLNSLKNRWAFWLDSMTESINMINVIGKKTIIEKFNEFQSAIEKDVEANTFEKLIIEPCELIKLGKYYRDCGNWWKALICYQQAGLDRFYASANYYTSSCRQNINYVNGINSKREFKHSLILVKQSIEKEMQFLNNAAQVAFEIGEKNRKLGLANYGNEYDKQVKEKSTIWNIFSDTVINALGTSIDPKDLTANKYLSDEKQAEKLFDSLKKNKDKYIKSSRITKKTINSLELPSIFNNKKTNDSLINYLRKKSEIRCSNDLDELNEEIFKKDLKKSKIFLPDLNSFIDLIEKENGFIEQIENKEEDELFLFQSFNEENLNKEKFPHEILNIKKSLFDWLKEISEEKGMTGTKNDILIKLNNFLISKNQQNVTEDQWTKIYGFLIKHSCLQKLKQYLVKKDKIMKPIDGDYKYFNLYNFEHHYTDEFEKFDSVLRQNFLKIFVIQEDPEDGESYITLKETINTSDFNLCKTKEEAINYLWSYLRSTPLIKPPRINIPLESLKEVNRKRKGIEKEIKLFLEREIPKDKKNELEEAIKAVFNIIDQTIGDLKKMPDDKTITSYLQIKTSCFLDNKKRIPEALDEFIDLAFDVIFQLQEKKDPPQWYEIAAVIALGLLQIAAGVLATAFIPFAGQLIGEFLISTGCDDILFGISCAMSGEFSWEKYWEHKKQSMKTSAISAVVFVSVSFVKNARRLQSCKKAWAFQKLKGAQKLRTAAAALNTTANVSKYVGKEIAKTLVKTGLAELASMGINKVLDTLSNTYESELHGKITDSLKSKWNIIETEMLELFRVTEGKNSMKIIDDCINRKLQNLSEDGAFKNFTRRCGPVIQGLGKALADVNGTKGKIINALMSYAPTLIGLGISVNDIICMISSFIQSLTADLKDARKSLKKTNQEYQLTEENETDFKKYKKEKFDQISSCLSENFNQKLKSGILAPVLNFASNMMISRGIEYVAGTDRVEQLANTFELIHAASNSSDTKPRYTENLAIYLAEARHIDITLLNIDPKNIYPENGDGENLEKLIDTNGNALKVFYGKDGKFYVQIPSPKKYCEGVLDDKPAGIYEQKTIDVVLECEVIKGKVINGEQQCTLKRRGGSDVKFVIKDNGNGKKHAELLIDGKSISIDTNRQNKNDCYYVVVLVANEVSQGKSFEEARNILDDRNAVLNLRKNVSSVMKNDPEFLKKFEWANRTDRQVHYNSLVGSYTDSDGTN</sequence>
<dbReference type="PANTHER" id="PTHR30612:SF0">
    <property type="entry name" value="CHLOROPLAST PROTEIN-TRANSPORTING ATPASE"/>
    <property type="match status" value="1"/>
</dbReference>
<dbReference type="Gene3D" id="3.90.1440.10">
    <property type="entry name" value="SecA, preprotein cross-linking domain"/>
    <property type="match status" value="1"/>
</dbReference>
<dbReference type="PANTHER" id="PTHR30612">
    <property type="entry name" value="SECA INNER MEMBRANE COMPONENT OF SEC PROTEIN SECRETION SYSTEM"/>
    <property type="match status" value="1"/>
</dbReference>
<dbReference type="PROSITE" id="PS51192">
    <property type="entry name" value="HELICASE_ATP_BIND_1"/>
    <property type="match status" value="1"/>
</dbReference>
<dbReference type="GO" id="GO:0006886">
    <property type="term" value="P:intracellular protein transport"/>
    <property type="evidence" value="ECO:0007669"/>
    <property type="project" value="InterPro"/>
</dbReference>
<dbReference type="Proteomes" id="UP000663877">
    <property type="component" value="Unassembled WGS sequence"/>
</dbReference>
<dbReference type="PROSITE" id="PS51194">
    <property type="entry name" value="HELICASE_CTER"/>
    <property type="match status" value="1"/>
</dbReference>
<organism evidence="9 12">
    <name type="scientific">Adineta steineri</name>
    <dbReference type="NCBI Taxonomy" id="433720"/>
    <lineage>
        <taxon>Eukaryota</taxon>
        <taxon>Metazoa</taxon>
        <taxon>Spiralia</taxon>
        <taxon>Gnathifera</taxon>
        <taxon>Rotifera</taxon>
        <taxon>Eurotatoria</taxon>
        <taxon>Bdelloidea</taxon>
        <taxon>Adinetida</taxon>
        <taxon>Adinetidae</taxon>
        <taxon>Adineta</taxon>
    </lineage>
</organism>
<feature type="domain" description="SecA family profile" evidence="8">
    <location>
        <begin position="3898"/>
        <end position="4562"/>
    </location>
</feature>
<feature type="region of interest" description="Disordered" evidence="5">
    <location>
        <begin position="1730"/>
        <end position="1766"/>
    </location>
</feature>
<dbReference type="Proteomes" id="UP000663832">
    <property type="component" value="Unassembled WGS sequence"/>
</dbReference>
<evidence type="ECO:0000313" key="12">
    <source>
        <dbReference type="Proteomes" id="UP000663877"/>
    </source>
</evidence>
<keyword evidence="3" id="KW-0811">Translocation</keyword>
<protein>
    <submittedName>
        <fullName evidence="9">Uncharacterized protein</fullName>
    </submittedName>
</protein>
<keyword evidence="1" id="KW-0963">Cytoplasm</keyword>
<evidence type="ECO:0000313" key="11">
    <source>
        <dbReference type="Proteomes" id="UP000663832"/>
    </source>
</evidence>
<feature type="domain" description="Helicase C-terminal" evidence="7">
    <location>
        <begin position="4402"/>
        <end position="4567"/>
    </location>
</feature>
<feature type="coiled-coil region" evidence="4">
    <location>
        <begin position="3048"/>
        <end position="3075"/>
    </location>
</feature>
<keyword evidence="11" id="KW-1185">Reference proteome</keyword>
<evidence type="ECO:0000256" key="3">
    <source>
        <dbReference type="ARBA" id="ARBA00023010"/>
    </source>
</evidence>
<feature type="region of interest" description="Disordered" evidence="5">
    <location>
        <begin position="3364"/>
        <end position="3383"/>
    </location>
</feature>
<feature type="compositionally biased region" description="Gly residues" evidence="5">
    <location>
        <begin position="1571"/>
        <end position="1589"/>
    </location>
</feature>
<keyword evidence="4" id="KW-0175">Coiled coil</keyword>
<feature type="compositionally biased region" description="Acidic residues" evidence="5">
    <location>
        <begin position="442"/>
        <end position="456"/>
    </location>
</feature>
<evidence type="ECO:0000259" key="8">
    <source>
        <dbReference type="PROSITE" id="PS51196"/>
    </source>
</evidence>
<dbReference type="PROSITE" id="PS51196">
    <property type="entry name" value="SECA_MOTOR_DEAD"/>
    <property type="match status" value="1"/>
</dbReference>
<dbReference type="Gene3D" id="3.40.50.300">
    <property type="entry name" value="P-loop containing nucleotide triphosphate hydrolases"/>
    <property type="match status" value="2"/>
</dbReference>
<dbReference type="SUPFAM" id="SSF52540">
    <property type="entry name" value="P-loop containing nucleoside triphosphate hydrolases"/>
    <property type="match status" value="2"/>
</dbReference>
<evidence type="ECO:0000259" key="6">
    <source>
        <dbReference type="PROSITE" id="PS51192"/>
    </source>
</evidence>
<dbReference type="GO" id="GO:0006605">
    <property type="term" value="P:protein targeting"/>
    <property type="evidence" value="ECO:0007669"/>
    <property type="project" value="InterPro"/>
</dbReference>
<dbReference type="InterPro" id="IPR000185">
    <property type="entry name" value="SecA"/>
</dbReference>
<dbReference type="EMBL" id="CAJNOM010000283">
    <property type="protein sequence ID" value="CAF1318760.1"/>
    <property type="molecule type" value="Genomic_DNA"/>
</dbReference>
<dbReference type="InterPro" id="IPR014018">
    <property type="entry name" value="SecA_motor_DEAD"/>
</dbReference>
<dbReference type="GO" id="GO:0017038">
    <property type="term" value="P:protein import"/>
    <property type="evidence" value="ECO:0007669"/>
    <property type="project" value="InterPro"/>
</dbReference>
<dbReference type="InterPro" id="IPR027417">
    <property type="entry name" value="P-loop_NTPase"/>
</dbReference>
<feature type="region of interest" description="Disordered" evidence="5">
    <location>
        <begin position="1567"/>
        <end position="1598"/>
    </location>
</feature>
<keyword evidence="2" id="KW-0653">Protein transport</keyword>
<feature type="region of interest" description="Disordered" evidence="5">
    <location>
        <begin position="1511"/>
        <end position="1542"/>
    </location>
</feature>
<feature type="coiled-coil region" evidence="4">
    <location>
        <begin position="155"/>
        <end position="182"/>
    </location>
</feature>
<dbReference type="GO" id="GO:0005524">
    <property type="term" value="F:ATP binding"/>
    <property type="evidence" value="ECO:0007669"/>
    <property type="project" value="InterPro"/>
</dbReference>
<feature type="compositionally biased region" description="Acidic residues" evidence="5">
    <location>
        <begin position="3374"/>
        <end position="3383"/>
    </location>
</feature>
<evidence type="ECO:0000313" key="9">
    <source>
        <dbReference type="EMBL" id="CAF1146824.1"/>
    </source>
</evidence>
<accession>A0A814SDL7</accession>
<dbReference type="InterPro" id="IPR014001">
    <property type="entry name" value="Helicase_ATP-bd"/>
</dbReference>
<dbReference type="EMBL" id="CAJNOI010000163">
    <property type="protein sequence ID" value="CAF1146824.1"/>
    <property type="molecule type" value="Genomic_DNA"/>
</dbReference>